<dbReference type="GO" id="GO:0004519">
    <property type="term" value="F:endonuclease activity"/>
    <property type="evidence" value="ECO:0007669"/>
    <property type="project" value="UniProtKB-KW"/>
</dbReference>
<evidence type="ECO:0000256" key="8">
    <source>
        <dbReference type="SAM" id="MobiDB-lite"/>
    </source>
</evidence>
<dbReference type="InterPro" id="IPR016848">
    <property type="entry name" value="RNase_P/MRP_Rpp29-subunit"/>
</dbReference>
<dbReference type="GO" id="GO:0016787">
    <property type="term" value="F:hydrolase activity"/>
    <property type="evidence" value="ECO:0007669"/>
    <property type="project" value="UniProtKB-KW"/>
</dbReference>
<comment type="similarity">
    <text evidence="2">Belongs to the eukaryotic/archaeal RNase P protein component 1 family.</text>
</comment>
<evidence type="ECO:0000313" key="9">
    <source>
        <dbReference type="EMBL" id="KIY67545.1"/>
    </source>
</evidence>
<dbReference type="Proteomes" id="UP000054007">
    <property type="component" value="Unassembled WGS sequence"/>
</dbReference>
<dbReference type="PANTHER" id="PTHR13348">
    <property type="entry name" value="RIBONUCLEASE P SUBUNIT P29"/>
    <property type="match status" value="1"/>
</dbReference>
<sequence length="266" mass="29746">MSSANKNQINIYKPYPAAGPSDASTSFTADYVKSNLTTASDPAEVYASRVHGRKIVLENPLKDSRSKKERAERRARHKANQEKKRASIAKRKEGKIVWKLDEAQRKFELFRPLHHLWMGYMSELLGLQQTPSPPRAPTPRDMPSSSTMHPKLLKADMHGALLTVQQSKNPSLVGISGIVLHETENTFAIIMATNAVKLIPKAKSIFTLPIPLYSTLPVSVPPTVDNTVGTVLDRPHMAFDLHGNQFCFRSTDRAGRKFKHKETVEL</sequence>
<evidence type="ECO:0000256" key="4">
    <source>
        <dbReference type="ARBA" id="ARBA00022694"/>
    </source>
</evidence>
<evidence type="ECO:0000256" key="1">
    <source>
        <dbReference type="ARBA" id="ARBA00004123"/>
    </source>
</evidence>
<dbReference type="GO" id="GO:0001682">
    <property type="term" value="P:tRNA 5'-leader removal"/>
    <property type="evidence" value="ECO:0007669"/>
    <property type="project" value="InterPro"/>
</dbReference>
<dbReference type="SMART" id="SM00538">
    <property type="entry name" value="POP4"/>
    <property type="match status" value="1"/>
</dbReference>
<dbReference type="GO" id="GO:0005634">
    <property type="term" value="C:nucleus"/>
    <property type="evidence" value="ECO:0007669"/>
    <property type="project" value="UniProtKB-SubCell"/>
</dbReference>
<dbReference type="GO" id="GO:0006364">
    <property type="term" value="P:rRNA processing"/>
    <property type="evidence" value="ECO:0007669"/>
    <property type="project" value="TreeGrafter"/>
</dbReference>
<keyword evidence="7" id="KW-0378">Hydrolase</keyword>
<feature type="region of interest" description="Disordered" evidence="8">
    <location>
        <begin position="1"/>
        <end position="24"/>
    </location>
</feature>
<evidence type="ECO:0000313" key="10">
    <source>
        <dbReference type="Proteomes" id="UP000054007"/>
    </source>
</evidence>
<feature type="region of interest" description="Disordered" evidence="8">
    <location>
        <begin position="128"/>
        <end position="147"/>
    </location>
</feature>
<evidence type="ECO:0000256" key="5">
    <source>
        <dbReference type="ARBA" id="ARBA00022722"/>
    </source>
</evidence>
<dbReference type="OrthoDB" id="124041at2759"/>
<dbReference type="PANTHER" id="PTHR13348:SF0">
    <property type="entry name" value="RIBONUCLEASE P PROTEIN SUBUNIT P29"/>
    <property type="match status" value="1"/>
</dbReference>
<evidence type="ECO:0000256" key="6">
    <source>
        <dbReference type="ARBA" id="ARBA00022759"/>
    </source>
</evidence>
<dbReference type="InterPro" id="IPR002730">
    <property type="entry name" value="Rpp29/RNP1"/>
</dbReference>
<dbReference type="GO" id="GO:0030677">
    <property type="term" value="C:ribonuclease P complex"/>
    <property type="evidence" value="ECO:0007669"/>
    <property type="project" value="InterPro"/>
</dbReference>
<keyword evidence="4" id="KW-0819">tRNA processing</keyword>
<evidence type="ECO:0000256" key="2">
    <source>
        <dbReference type="ARBA" id="ARBA00006181"/>
    </source>
</evidence>
<protein>
    <submittedName>
        <fullName evidence="9">RNase P/MRP, p29 subunit</fullName>
    </submittedName>
</protein>
<evidence type="ECO:0000256" key="7">
    <source>
        <dbReference type="ARBA" id="ARBA00022801"/>
    </source>
</evidence>
<dbReference type="GO" id="GO:0033204">
    <property type="term" value="F:ribonuclease P RNA binding"/>
    <property type="evidence" value="ECO:0007669"/>
    <property type="project" value="InterPro"/>
</dbReference>
<keyword evidence="5" id="KW-0540">Nuclease</keyword>
<dbReference type="InterPro" id="IPR036980">
    <property type="entry name" value="RNase_P/MRP_Rpp29_sf"/>
</dbReference>
<dbReference type="STRING" id="1314674.A0A0D7BBC3"/>
<evidence type="ECO:0000256" key="3">
    <source>
        <dbReference type="ARBA" id="ARBA00022490"/>
    </source>
</evidence>
<name>A0A0D7BBC3_9AGAR</name>
<organism evidence="9 10">
    <name type="scientific">Cylindrobasidium torrendii FP15055 ss-10</name>
    <dbReference type="NCBI Taxonomy" id="1314674"/>
    <lineage>
        <taxon>Eukaryota</taxon>
        <taxon>Fungi</taxon>
        <taxon>Dikarya</taxon>
        <taxon>Basidiomycota</taxon>
        <taxon>Agaricomycotina</taxon>
        <taxon>Agaricomycetes</taxon>
        <taxon>Agaricomycetidae</taxon>
        <taxon>Agaricales</taxon>
        <taxon>Marasmiineae</taxon>
        <taxon>Physalacriaceae</taxon>
        <taxon>Cylindrobasidium</taxon>
    </lineage>
</organism>
<keyword evidence="10" id="KW-1185">Reference proteome</keyword>
<dbReference type="HAMAP" id="MF_00754">
    <property type="entry name" value="RNase_P_1"/>
    <property type="match status" value="1"/>
</dbReference>
<feature type="region of interest" description="Disordered" evidence="8">
    <location>
        <begin position="58"/>
        <end position="87"/>
    </location>
</feature>
<gene>
    <name evidence="9" type="ORF">CYLTODRAFT_436961</name>
</gene>
<dbReference type="SUPFAM" id="SSF101744">
    <property type="entry name" value="Rof/RNase P subunit-like"/>
    <property type="match status" value="1"/>
</dbReference>
<comment type="subcellular location">
    <subcellularLocation>
        <location evidence="1">Nucleus</location>
    </subcellularLocation>
</comment>
<dbReference type="GO" id="GO:0000172">
    <property type="term" value="C:ribonuclease MRP complex"/>
    <property type="evidence" value="ECO:0007669"/>
    <property type="project" value="InterPro"/>
</dbReference>
<dbReference type="InterPro" id="IPR023534">
    <property type="entry name" value="Rof/RNase_P-like"/>
</dbReference>
<keyword evidence="6" id="KW-0255">Endonuclease</keyword>
<keyword evidence="3" id="KW-0963">Cytoplasm</keyword>
<dbReference type="AlphaFoldDB" id="A0A0D7BBC3"/>
<dbReference type="InterPro" id="IPR023538">
    <property type="entry name" value="RNP1"/>
</dbReference>
<proteinExistence type="inferred from homology"/>
<accession>A0A0D7BBC3</accession>
<dbReference type="Gene3D" id="2.30.30.210">
    <property type="entry name" value="Ribonuclease P/MRP, subunit p29"/>
    <property type="match status" value="1"/>
</dbReference>
<dbReference type="EMBL" id="KN880523">
    <property type="protein sequence ID" value="KIY67545.1"/>
    <property type="molecule type" value="Genomic_DNA"/>
</dbReference>
<feature type="compositionally biased region" description="Basic and acidic residues" evidence="8">
    <location>
        <begin position="60"/>
        <end position="72"/>
    </location>
</feature>
<dbReference type="Pfam" id="PF01868">
    <property type="entry name" value="RNase_P-MRP_p29"/>
    <property type="match status" value="1"/>
</dbReference>
<reference evidence="9 10" key="1">
    <citation type="journal article" date="2015" name="Fungal Genet. Biol.">
        <title>Evolution of novel wood decay mechanisms in Agaricales revealed by the genome sequences of Fistulina hepatica and Cylindrobasidium torrendii.</title>
        <authorList>
            <person name="Floudas D."/>
            <person name="Held B.W."/>
            <person name="Riley R."/>
            <person name="Nagy L.G."/>
            <person name="Koehler G."/>
            <person name="Ransdell A.S."/>
            <person name="Younus H."/>
            <person name="Chow J."/>
            <person name="Chiniquy J."/>
            <person name="Lipzen A."/>
            <person name="Tritt A."/>
            <person name="Sun H."/>
            <person name="Haridas S."/>
            <person name="LaButti K."/>
            <person name="Ohm R.A."/>
            <person name="Kues U."/>
            <person name="Blanchette R.A."/>
            <person name="Grigoriev I.V."/>
            <person name="Minto R.E."/>
            <person name="Hibbett D.S."/>
        </authorList>
    </citation>
    <scope>NUCLEOTIDE SEQUENCE [LARGE SCALE GENOMIC DNA]</scope>
    <source>
        <strain evidence="9 10">FP15055 ss-10</strain>
    </source>
</reference>
<feature type="compositionally biased region" description="Polar residues" evidence="8">
    <location>
        <begin position="1"/>
        <end position="10"/>
    </location>
</feature>